<sequence length="384" mass="42603">MNRVDQDAAAGLWDDCDPPCLSLYQPTHRDHPDNEQDPIRFKNLVKALEDSLRQKFASDEIQPLLEPLLALADDREFWNCTFDGLAVLRDRNRFRVYKLQRPVPELAVVADSFHTKPLLRILQSADRYQVLALSRHEMKVFEGNRDALDEITPADGVPQTITEALGDELTDSRQTVSAYGGSGGGQAPMHHGHGGRKAELDDDAERFFRAVDRAVLEHHSKPSGLPLLLAALPEHHHMFHALSHNPFLISESLDVHPDALASSDDFRERVWQTIEPRYLERLAGLVDAFGSNQPKGLGSDDLAEVARAAVGGRVATLLIEARREIPGRVDATTGELEFDDLSHPETDDVLDDLGALVLKMGGEVVVVPKERMPTGTGIAAIYRY</sequence>
<dbReference type="KEGG" id="tvr:TVD_03255"/>
<evidence type="ECO:0000313" key="2">
    <source>
        <dbReference type="Proteomes" id="UP000064201"/>
    </source>
</evidence>
<name>A0A0G3FZQ4_9GAMM</name>
<dbReference type="AlphaFoldDB" id="A0A0G3FZQ4"/>
<dbReference type="PATRIC" id="fig|106634.4.peg.664"/>
<proteinExistence type="predicted"/>
<dbReference type="InterPro" id="IPR041289">
    <property type="entry name" value="Bact_RF_family3"/>
</dbReference>
<reference evidence="1 2" key="1">
    <citation type="submission" date="2015-04" db="EMBL/GenBank/DDBJ databases">
        <title>Complete Sequence for the Genome of the Thioalkalivibrio versutus D301.</title>
        <authorList>
            <person name="Mu T."/>
            <person name="Zhou J."/>
            <person name="Xu X."/>
        </authorList>
    </citation>
    <scope>NUCLEOTIDE SEQUENCE [LARGE SCALE GENOMIC DNA]</scope>
    <source>
        <strain evidence="1 2">D301</strain>
    </source>
</reference>
<dbReference type="STRING" id="106634.TVD_03255"/>
<accession>A0A0G3FZQ4</accession>
<keyword evidence="2" id="KW-1185">Reference proteome</keyword>
<dbReference type="Proteomes" id="UP000064201">
    <property type="component" value="Chromosome"/>
</dbReference>
<organism evidence="1 2">
    <name type="scientific">Thioalkalivibrio versutus</name>
    <dbReference type="NCBI Taxonomy" id="106634"/>
    <lineage>
        <taxon>Bacteria</taxon>
        <taxon>Pseudomonadati</taxon>
        <taxon>Pseudomonadota</taxon>
        <taxon>Gammaproteobacteria</taxon>
        <taxon>Chromatiales</taxon>
        <taxon>Ectothiorhodospiraceae</taxon>
        <taxon>Thioalkalivibrio</taxon>
    </lineage>
</organism>
<dbReference type="RefSeq" id="WP_018167960.1">
    <property type="nucleotide sequence ID" value="NZ_CP011367.1"/>
</dbReference>
<gene>
    <name evidence="1" type="ORF">TVD_03255</name>
</gene>
<dbReference type="Pfam" id="PF18845">
    <property type="entry name" value="baeRF_family3"/>
    <property type="match status" value="1"/>
</dbReference>
<evidence type="ECO:0000313" key="1">
    <source>
        <dbReference type="EMBL" id="AKJ94448.1"/>
    </source>
</evidence>
<dbReference type="OrthoDB" id="4393931at2"/>
<dbReference type="EMBL" id="CP011367">
    <property type="protein sequence ID" value="AKJ94448.1"/>
    <property type="molecule type" value="Genomic_DNA"/>
</dbReference>
<protein>
    <submittedName>
        <fullName evidence="1">Uncharacterized protein</fullName>
    </submittedName>
</protein>